<dbReference type="AlphaFoldDB" id="A0A9X4MCS6"/>
<dbReference type="Proteomes" id="UP001152872">
    <property type="component" value="Unassembled WGS sequence"/>
</dbReference>
<dbReference type="InterPro" id="IPR051396">
    <property type="entry name" value="Bact_Antivir_Def_Nuclease"/>
</dbReference>
<organism evidence="2 3">
    <name type="scientific">Pseudanabaena catenata USMAC16</name>
    <dbReference type="NCBI Taxonomy" id="1855837"/>
    <lineage>
        <taxon>Bacteria</taxon>
        <taxon>Bacillati</taxon>
        <taxon>Cyanobacteriota</taxon>
        <taxon>Cyanophyceae</taxon>
        <taxon>Pseudanabaenales</taxon>
        <taxon>Pseudanabaenaceae</taxon>
        <taxon>Pseudanabaena</taxon>
    </lineage>
</organism>
<keyword evidence="3" id="KW-1185">Reference proteome</keyword>
<evidence type="ECO:0000313" key="2">
    <source>
        <dbReference type="EMBL" id="MDG3496967.1"/>
    </source>
</evidence>
<evidence type="ECO:0000313" key="3">
    <source>
        <dbReference type="Proteomes" id="UP001152872"/>
    </source>
</evidence>
<dbReference type="InterPro" id="IPR027417">
    <property type="entry name" value="P-loop_NTPase"/>
</dbReference>
<sequence>MHIQQVKIKNFRCFEDLTVNLNPDINIFVGNNGSGKSAVLDAIAAAMFPYLAELQSAIEPDPELSNIPSFPIFQRDLPSKETSDECFNESKFCVSMSEFPEWEVTYIKRVGGIGDSPLNIDYEEYSENIFEHPQLVAINKLLENLKNDTDTQLLVIAYYKVSRDLKNITNIKKLSAQSFDRFDSLKNPFDAISNFTDLANWFFTRELQELREGKKRKDIDFEFSDLKQIRKAITTVIAPNARIYFSQTESTQLMVEWQTETGEKIELSLNQLSSGYRNMLALVMDFARRLALANPQMENPLEAEAVLMIDELDLHLHPTWQQKIIPDLRKVFPNTQIIATTHSPEIVTTVERHQVKILEDYQIKECPSPTRGMKSSDIVRYVLGLDNLRPDTEESRTLTALFEAIDNGNLEEAKRLRDKLQHWEQFDPDMTRADMQIRRLERKITA</sequence>
<dbReference type="InterPro" id="IPR041685">
    <property type="entry name" value="AAA_GajA/Old/RecF-like"/>
</dbReference>
<dbReference type="EMBL" id="VBTY01000255">
    <property type="protein sequence ID" value="MDG3496967.1"/>
    <property type="molecule type" value="Genomic_DNA"/>
</dbReference>
<dbReference type="PANTHER" id="PTHR43581">
    <property type="entry name" value="ATP/GTP PHOSPHATASE"/>
    <property type="match status" value="1"/>
</dbReference>
<dbReference type="SUPFAM" id="SSF52540">
    <property type="entry name" value="P-loop containing nucleoside triphosphate hydrolases"/>
    <property type="match status" value="1"/>
</dbReference>
<comment type="caution">
    <text evidence="2">The sequence shown here is derived from an EMBL/GenBank/DDBJ whole genome shotgun (WGS) entry which is preliminary data.</text>
</comment>
<dbReference type="Pfam" id="PF13175">
    <property type="entry name" value="AAA_15"/>
    <property type="match status" value="1"/>
</dbReference>
<proteinExistence type="predicted"/>
<reference evidence="2" key="1">
    <citation type="submission" date="2019-05" db="EMBL/GenBank/DDBJ databases">
        <title>Whole genome sequencing of Pseudanabaena catenata USMAC16.</title>
        <authorList>
            <person name="Khan Z."/>
            <person name="Omar W.M."/>
            <person name="Convey P."/>
            <person name="Merican F."/>
            <person name="Najimudin N."/>
        </authorList>
    </citation>
    <scope>NUCLEOTIDE SEQUENCE</scope>
    <source>
        <strain evidence="2">USMAC16</strain>
    </source>
</reference>
<evidence type="ECO:0000259" key="1">
    <source>
        <dbReference type="Pfam" id="PF13175"/>
    </source>
</evidence>
<dbReference type="Gene3D" id="3.40.50.300">
    <property type="entry name" value="P-loop containing nucleotide triphosphate hydrolases"/>
    <property type="match status" value="1"/>
</dbReference>
<dbReference type="RefSeq" id="WP_009629172.1">
    <property type="nucleotide sequence ID" value="NZ_VBTY01000255.1"/>
</dbReference>
<name>A0A9X4MCS6_9CYAN</name>
<feature type="domain" description="Endonuclease GajA/Old nuclease/RecF-like AAA" evidence="1">
    <location>
        <begin position="1"/>
        <end position="347"/>
    </location>
</feature>
<protein>
    <submittedName>
        <fullName evidence="2">AAA family ATPase</fullName>
    </submittedName>
</protein>
<gene>
    <name evidence="2" type="ORF">FEV09_20715</name>
</gene>
<accession>A0A9X4MCS6</accession>
<dbReference type="PANTHER" id="PTHR43581:SF2">
    <property type="entry name" value="EXCINUCLEASE ATPASE SUBUNIT"/>
    <property type="match status" value="1"/>
</dbReference>